<organism evidence="17 18">
    <name type="scientific">Riccia fluitans</name>
    <dbReference type="NCBI Taxonomy" id="41844"/>
    <lineage>
        <taxon>Eukaryota</taxon>
        <taxon>Viridiplantae</taxon>
        <taxon>Streptophyta</taxon>
        <taxon>Embryophyta</taxon>
        <taxon>Marchantiophyta</taxon>
        <taxon>Marchantiopsida</taxon>
        <taxon>Marchantiidae</taxon>
        <taxon>Marchantiales</taxon>
        <taxon>Ricciaceae</taxon>
        <taxon>Riccia</taxon>
    </lineage>
</organism>
<evidence type="ECO:0000256" key="3">
    <source>
        <dbReference type="ARBA" id="ARBA00022679"/>
    </source>
</evidence>
<keyword evidence="7 11" id="KW-0539">Nucleus</keyword>
<dbReference type="GO" id="GO:0005730">
    <property type="term" value="C:nucleolus"/>
    <property type="evidence" value="ECO:0007669"/>
    <property type="project" value="UniProtKB-SubCell"/>
</dbReference>
<evidence type="ECO:0000259" key="15">
    <source>
        <dbReference type="Pfam" id="PF13718"/>
    </source>
</evidence>
<evidence type="ECO:0000256" key="9">
    <source>
        <dbReference type="ARBA" id="ARBA00052133"/>
    </source>
</evidence>
<dbReference type="Proteomes" id="UP001605036">
    <property type="component" value="Unassembled WGS sequence"/>
</dbReference>
<dbReference type="GO" id="GO:0051391">
    <property type="term" value="P:tRNA acetylation"/>
    <property type="evidence" value="ECO:0007669"/>
    <property type="project" value="UniProtKB-UniRule"/>
</dbReference>
<comment type="caution">
    <text evidence="17">The sequence shown here is derived from an EMBL/GenBank/DDBJ whole genome shotgun (WGS) entry which is preliminary data.</text>
</comment>
<evidence type="ECO:0000256" key="10">
    <source>
        <dbReference type="ARBA" id="ARBA00068357"/>
    </source>
</evidence>
<comment type="function">
    <text evidence="11">RNA cytidine acetyltransferase with specificity toward both 18S rRNA and tRNAs. Catalyzes the formation of N(4)-acetylcytidine (ac4C) in 18S rRNA. Required for early nucleolar cleavages of precursor rRNA at sites A0, A1 and A2 during 18S rRNA synthesis. Catalyzes the formation of ac4C in serine and leucine tRNAs. Requires a tRNA-binding adapter protein for full tRNA acetyltransferase activity but not for 18S rRNA acetylation.</text>
</comment>
<feature type="compositionally biased region" description="Basic and acidic residues" evidence="12">
    <location>
        <begin position="1001"/>
        <end position="1017"/>
    </location>
</feature>
<dbReference type="Pfam" id="PF13725">
    <property type="entry name" value="tRNA_bind_2"/>
    <property type="match status" value="1"/>
</dbReference>
<dbReference type="Gene3D" id="3.40.50.300">
    <property type="entry name" value="P-loop containing nucleotide triphosphate hydrolases"/>
    <property type="match status" value="1"/>
</dbReference>
<evidence type="ECO:0000256" key="1">
    <source>
        <dbReference type="ARBA" id="ARBA00004604"/>
    </source>
</evidence>
<dbReference type="GO" id="GO:0042274">
    <property type="term" value="P:ribosomal small subunit biogenesis"/>
    <property type="evidence" value="ECO:0007669"/>
    <property type="project" value="UniProtKB-UniRule"/>
</dbReference>
<evidence type="ECO:0000256" key="7">
    <source>
        <dbReference type="ARBA" id="ARBA00023242"/>
    </source>
</evidence>
<evidence type="ECO:0000259" key="13">
    <source>
        <dbReference type="Pfam" id="PF05127"/>
    </source>
</evidence>
<feature type="compositionally biased region" description="Low complexity" evidence="12">
    <location>
        <begin position="988"/>
        <end position="997"/>
    </location>
</feature>
<feature type="binding site" evidence="11">
    <location>
        <position position="464"/>
    </location>
    <ligand>
        <name>ATP</name>
        <dbReference type="ChEBI" id="CHEBI:30616"/>
    </ligand>
</feature>
<feature type="domain" description="Possible tRNA binding" evidence="16">
    <location>
        <begin position="767"/>
        <end position="982"/>
    </location>
</feature>
<feature type="domain" description="N-acetyltransferase" evidence="15">
    <location>
        <begin position="523"/>
        <end position="753"/>
    </location>
</feature>
<keyword evidence="18" id="KW-1185">Reference proteome</keyword>
<dbReference type="GO" id="GO:0000154">
    <property type="term" value="P:rRNA modification"/>
    <property type="evidence" value="ECO:0007669"/>
    <property type="project" value="UniProtKB-UniRule"/>
</dbReference>
<comment type="similarity">
    <text evidence="11">Belongs to the RNA cytidine acetyltransferase family. NAT10 subfamily.</text>
</comment>
<evidence type="ECO:0000256" key="2">
    <source>
        <dbReference type="ARBA" id="ARBA00022552"/>
    </source>
</evidence>
<dbReference type="InterPro" id="IPR013562">
    <property type="entry name" value="TmcA/NAT10_N"/>
</dbReference>
<evidence type="ECO:0000313" key="18">
    <source>
        <dbReference type="Proteomes" id="UP001605036"/>
    </source>
</evidence>
<keyword evidence="6 11" id="KW-0067">ATP-binding</keyword>
<dbReference type="InterPro" id="IPR007807">
    <property type="entry name" value="TcmA/NAT10_helicase"/>
</dbReference>
<evidence type="ECO:0000256" key="11">
    <source>
        <dbReference type="HAMAP-Rule" id="MF_03211"/>
    </source>
</evidence>
<dbReference type="InterPro" id="IPR027992">
    <property type="entry name" value="tRNA_bind_dom"/>
</dbReference>
<keyword evidence="2 11" id="KW-0698">rRNA processing</keyword>
<keyword evidence="4 11" id="KW-0819">tRNA processing</keyword>
<evidence type="ECO:0000259" key="16">
    <source>
        <dbReference type="Pfam" id="PF13725"/>
    </source>
</evidence>
<feature type="binding site" evidence="11">
    <location>
        <begin position="624"/>
        <end position="626"/>
    </location>
    <ligand>
        <name>acetyl-CoA</name>
        <dbReference type="ChEBI" id="CHEBI:57288"/>
    </ligand>
</feature>
<evidence type="ECO:0000256" key="6">
    <source>
        <dbReference type="ARBA" id="ARBA00022840"/>
    </source>
</evidence>
<feature type="binding site" evidence="11">
    <location>
        <begin position="631"/>
        <end position="637"/>
    </location>
    <ligand>
        <name>acetyl-CoA</name>
        <dbReference type="ChEBI" id="CHEBI:57288"/>
    </ligand>
</feature>
<feature type="domain" description="TmcA/NAT10 N-terminal" evidence="14">
    <location>
        <begin position="1"/>
        <end position="200"/>
    </location>
</feature>
<dbReference type="EMBL" id="JBHFFA010000002">
    <property type="protein sequence ID" value="KAL2644039.1"/>
    <property type="molecule type" value="Genomic_DNA"/>
</dbReference>
<dbReference type="Gene3D" id="3.40.630.30">
    <property type="match status" value="1"/>
</dbReference>
<evidence type="ECO:0000256" key="5">
    <source>
        <dbReference type="ARBA" id="ARBA00022741"/>
    </source>
</evidence>
<protein>
    <recommendedName>
        <fullName evidence="10 11">RNA cytidine acetyltransferase</fullName>
        <ecNumber evidence="11">2.3.1.-</ecNumber>
    </recommendedName>
    <alternativeName>
        <fullName evidence="11">18S rRNA cytosine acetyltransferase</fullName>
    </alternativeName>
</protein>
<accession>A0ABD1Z8B9</accession>
<feature type="domain" description="TcmA/NAT10 helicase" evidence="13">
    <location>
        <begin position="281"/>
        <end position="482"/>
    </location>
</feature>
<name>A0ABD1Z8B9_9MARC</name>
<feature type="region of interest" description="Disordered" evidence="12">
    <location>
        <begin position="983"/>
        <end position="1038"/>
    </location>
</feature>
<dbReference type="EC" id="2.3.1.-" evidence="11"/>
<comment type="catalytic activity">
    <reaction evidence="11">
        <text>a cytidine in tRNA + acetyl-CoA + ATP + H2O = an N(4)-acetylcytidine in tRNA + ADP + phosphate + CoA + H(+)</text>
        <dbReference type="Rhea" id="RHEA:53876"/>
        <dbReference type="Rhea" id="RHEA-COMP:13670"/>
        <dbReference type="Rhea" id="RHEA-COMP:13671"/>
        <dbReference type="ChEBI" id="CHEBI:15377"/>
        <dbReference type="ChEBI" id="CHEBI:15378"/>
        <dbReference type="ChEBI" id="CHEBI:30616"/>
        <dbReference type="ChEBI" id="CHEBI:43474"/>
        <dbReference type="ChEBI" id="CHEBI:57287"/>
        <dbReference type="ChEBI" id="CHEBI:57288"/>
        <dbReference type="ChEBI" id="CHEBI:74900"/>
        <dbReference type="ChEBI" id="CHEBI:82748"/>
        <dbReference type="ChEBI" id="CHEBI:456216"/>
    </reaction>
</comment>
<dbReference type="InterPro" id="IPR027417">
    <property type="entry name" value="P-loop_NTPase"/>
</dbReference>
<dbReference type="Gene3D" id="3.40.50.11040">
    <property type="match status" value="1"/>
</dbReference>
<sequence>MRKKVDSRIRTLVENGVKTRQRSIFVVVGDKGRDQVVNLHYMLSKAVVKARPSVLWCYKKELFLSSHKKKRMKQIKKMMQRGLLDPEKDDPFSLFVASTNIRYCYYAETHKILGNTFGMCVLQDFEALTPNLLARTVETVEGGGIILLLLSSLSSLSSLYTMTMDVHARFRTEAHADVTGRFNERFILSLASCQACVVMDDELNILPISSHIRSLVPLPALEGEDGLTEAEKDLKELKESLKDTLPVGPLVGKCRTLDQAKAVITFLDAASEKTLRSTVALTAARGRGKSAALGVAVAGAIALGYSNIFVTSPSPENLKTLFEFVFKGFDAMEYKEHIDYTLVESTNPAFNKAIVRVNVFRQHRQTIQYIQPQDHLKLAQAELLVIDEAAAIPLPIVKAMLGPYLVFLCSTVNGYEGTGRSLSLKLIQQLREQGQKLTSQSASDDAGSTSGRVFKEVELSEPIRYAVGDPIETWLNELLCLNAANHIPPVEGRLPHPSECQLYYVNRDTLFSYHKATEVFLQRMMALYVASHYKNTPNDLQLLSDAPAHHLFVLLGPVDDTQNGLPDVLCVLQVCLEGAISRQSALRSLSDGNQPNGDLIPWTVSQQFQDSEFPSLSGARIVRIATHPNVTRAGYGTAAIELLARYYEGQIADLAEEDESESLPRKQPARITEAAAKVSLLEEQVKPRTDLPPLLVKLQERKPEKLHYLGVSYGLTQPLFNFWQKLGFVPVYVRQTPSDITGEHTCVMLKALENDEVEAGGSGANSWITPLNEDFRRRFMTLLGFSFQCFTPALSLSVLNPKFKFDENEVMEGATTEGIFGGKTPLLTPYDMKRLQSYANNLVDYHMVLDLIPTLARLYFLERLPVSLSLAQAAILVGVGLQHQGLDALEAELKLPSNQILALFNKSIRRLHSELHKAAAKEIEAALPRIKEVNMNPHAQSLDDDLQDAAREAHANMMESLLQPENLQQFAIAGREADFDDALKKSGGKLPKSGFLSVKGTGDKSKDQKGKEQDGKAGKKNKRGDKQKDKRPYKKSKK</sequence>
<dbReference type="GO" id="GO:1990883">
    <property type="term" value="F:18S rRNA cytidine N-acetyltransferase activity"/>
    <property type="evidence" value="ECO:0007669"/>
    <property type="project" value="UniProtKB-ARBA"/>
</dbReference>
<feature type="binding site" evidence="11">
    <location>
        <begin position="286"/>
        <end position="295"/>
    </location>
    <ligand>
        <name>ATP</name>
        <dbReference type="ChEBI" id="CHEBI:30616"/>
    </ligand>
</feature>
<dbReference type="AlphaFoldDB" id="A0ABD1Z8B9"/>
<dbReference type="PANTHER" id="PTHR10925:SF5">
    <property type="entry name" value="RNA CYTIDINE ACETYLTRANSFERASE"/>
    <property type="match status" value="1"/>
</dbReference>
<feature type="binding site" evidence="11">
    <location>
        <position position="725"/>
    </location>
    <ligand>
        <name>acetyl-CoA</name>
        <dbReference type="ChEBI" id="CHEBI:57288"/>
    </ligand>
</feature>
<dbReference type="Pfam" id="PF13718">
    <property type="entry name" value="GNAT_acetyltr_2"/>
    <property type="match status" value="1"/>
</dbReference>
<comment type="subcellular location">
    <subcellularLocation>
        <location evidence="1 11">Nucleus</location>
        <location evidence="1 11">Nucleolus</location>
    </subcellularLocation>
</comment>
<comment type="catalytic activity">
    <reaction evidence="9 11">
        <text>a cytidine in 18S rRNA + acetyl-CoA + ATP + H2O = an N(4)-acetylcytidine in 18S rRNA + ADP + phosphate + CoA + H(+)</text>
        <dbReference type="Rhea" id="RHEA:51424"/>
        <dbReference type="Rhea" id="RHEA-COMP:13575"/>
        <dbReference type="Rhea" id="RHEA-COMP:13576"/>
        <dbReference type="ChEBI" id="CHEBI:15377"/>
        <dbReference type="ChEBI" id="CHEBI:15378"/>
        <dbReference type="ChEBI" id="CHEBI:30616"/>
        <dbReference type="ChEBI" id="CHEBI:43474"/>
        <dbReference type="ChEBI" id="CHEBI:57287"/>
        <dbReference type="ChEBI" id="CHEBI:57288"/>
        <dbReference type="ChEBI" id="CHEBI:74900"/>
        <dbReference type="ChEBI" id="CHEBI:82748"/>
        <dbReference type="ChEBI" id="CHEBI:456216"/>
    </reaction>
</comment>
<evidence type="ECO:0000259" key="14">
    <source>
        <dbReference type="Pfam" id="PF08351"/>
    </source>
</evidence>
<dbReference type="InterPro" id="IPR032672">
    <property type="entry name" value="TmcA/NAT10/Kre33"/>
</dbReference>
<dbReference type="FunFam" id="3.40.50.11040:FF:000002">
    <property type="entry name" value="RNA cytidine acetyltransferase"/>
    <property type="match status" value="1"/>
</dbReference>
<dbReference type="InterPro" id="IPR000182">
    <property type="entry name" value="GNAT_dom"/>
</dbReference>
<keyword evidence="8 11" id="KW-0012">Acyltransferase</keyword>
<keyword evidence="3 11" id="KW-0808">Transferase</keyword>
<evidence type="ECO:0000256" key="12">
    <source>
        <dbReference type="SAM" id="MobiDB-lite"/>
    </source>
</evidence>
<dbReference type="PANTHER" id="PTHR10925">
    <property type="entry name" value="N-ACETYLTRANSFERASE 10"/>
    <property type="match status" value="1"/>
</dbReference>
<reference evidence="17 18" key="1">
    <citation type="submission" date="2024-09" db="EMBL/GenBank/DDBJ databases">
        <title>Chromosome-scale assembly of Riccia fluitans.</title>
        <authorList>
            <person name="Paukszto L."/>
            <person name="Sawicki J."/>
            <person name="Karawczyk K."/>
            <person name="Piernik-Szablinska J."/>
            <person name="Szczecinska M."/>
            <person name="Mazdziarz M."/>
        </authorList>
    </citation>
    <scope>NUCLEOTIDE SEQUENCE [LARGE SCALE GENOMIC DNA]</scope>
    <source>
        <strain evidence="17">Rf_01</strain>
        <tissue evidence="17">Aerial parts of the thallus</tissue>
    </source>
</reference>
<gene>
    <name evidence="17" type="ORF">R1flu_011626</name>
</gene>
<dbReference type="InterPro" id="IPR033688">
    <property type="entry name" value="NAT10"/>
</dbReference>
<evidence type="ECO:0000256" key="8">
    <source>
        <dbReference type="ARBA" id="ARBA00023315"/>
    </source>
</evidence>
<dbReference type="Pfam" id="PF05127">
    <property type="entry name" value="NAT10_TcmA_helicase"/>
    <property type="match status" value="1"/>
</dbReference>
<dbReference type="HAMAP" id="MF_03211">
    <property type="entry name" value="RNA_acetyltr_Nat10"/>
    <property type="match status" value="1"/>
</dbReference>
<dbReference type="Pfam" id="PF08351">
    <property type="entry name" value="TmcA_N"/>
    <property type="match status" value="1"/>
</dbReference>
<keyword evidence="5 11" id="KW-0547">Nucleotide-binding</keyword>
<evidence type="ECO:0000313" key="17">
    <source>
        <dbReference type="EMBL" id="KAL2644039.1"/>
    </source>
</evidence>
<proteinExistence type="inferred from homology"/>
<evidence type="ECO:0000256" key="4">
    <source>
        <dbReference type="ARBA" id="ARBA00022694"/>
    </source>
</evidence>
<dbReference type="GO" id="GO:0005524">
    <property type="term" value="F:ATP binding"/>
    <property type="evidence" value="ECO:0007669"/>
    <property type="project" value="UniProtKB-UniRule"/>
</dbReference>
<dbReference type="FunFam" id="3.40.50.300:FF:002218">
    <property type="entry name" value="tRNA(Met) cytidine acetyltransferase TmcA"/>
    <property type="match status" value="1"/>
</dbReference>